<evidence type="ECO:0000259" key="1">
    <source>
        <dbReference type="Pfam" id="PF00144"/>
    </source>
</evidence>
<dbReference type="InterPro" id="IPR001466">
    <property type="entry name" value="Beta-lactam-related"/>
</dbReference>
<dbReference type="RefSeq" id="WP_128633955.1">
    <property type="nucleotide sequence ID" value="NZ_RRCN01000001.1"/>
</dbReference>
<evidence type="ECO:0000313" key="2">
    <source>
        <dbReference type="EMBL" id="RRJ66165.1"/>
    </source>
</evidence>
<organism evidence="2 3">
    <name type="scientific">Paenibacillus oralis</name>
    <dbReference type="NCBI Taxonomy" id="2490856"/>
    <lineage>
        <taxon>Bacteria</taxon>
        <taxon>Bacillati</taxon>
        <taxon>Bacillota</taxon>
        <taxon>Bacilli</taxon>
        <taxon>Bacillales</taxon>
        <taxon>Paenibacillaceae</taxon>
        <taxon>Paenibacillus</taxon>
    </lineage>
</organism>
<proteinExistence type="predicted"/>
<dbReference type="SUPFAM" id="SSF56601">
    <property type="entry name" value="beta-lactamase/transpeptidase-like"/>
    <property type="match status" value="1"/>
</dbReference>
<gene>
    <name evidence="2" type="ORF">EHV15_27055</name>
</gene>
<dbReference type="EMBL" id="RRCN01000001">
    <property type="protein sequence ID" value="RRJ66165.1"/>
    <property type="molecule type" value="Genomic_DNA"/>
</dbReference>
<feature type="domain" description="Beta-lactamase-related" evidence="1">
    <location>
        <begin position="19"/>
        <end position="310"/>
    </location>
</feature>
<dbReference type="PANTHER" id="PTHR43283">
    <property type="entry name" value="BETA-LACTAMASE-RELATED"/>
    <property type="match status" value="1"/>
</dbReference>
<evidence type="ECO:0000313" key="3">
    <source>
        <dbReference type="Proteomes" id="UP000267017"/>
    </source>
</evidence>
<name>A0A3P3U783_9BACL</name>
<accession>A0A3P3U783</accession>
<keyword evidence="3" id="KW-1185">Reference proteome</keyword>
<dbReference type="GO" id="GO:0016787">
    <property type="term" value="F:hydrolase activity"/>
    <property type="evidence" value="ECO:0007669"/>
    <property type="project" value="UniProtKB-KW"/>
</dbReference>
<dbReference type="Gene3D" id="3.40.710.10">
    <property type="entry name" value="DD-peptidase/beta-lactamase superfamily"/>
    <property type="match status" value="1"/>
</dbReference>
<dbReference type="AlphaFoldDB" id="A0A3P3U783"/>
<dbReference type="InterPro" id="IPR050789">
    <property type="entry name" value="Diverse_Enzym_Activities"/>
</dbReference>
<dbReference type="OrthoDB" id="9773047at2"/>
<sequence length="334" mass="37292">MNLSSIASAIAPVNLRSCLISRQGRLVFEHYRNRQTAGQIAKINSCTKSFLSALICISFDRGLLPSADTPISEFFPQLLDKDDDPRKRQITLRHLLMMSAGFNWTEFGGHNSFPRMTRSPDWVRFALEQPMSDRPGDRMEYNSGASQLLSAILVQAAGLPAARFAELHLFGPLGIEAYKWEQDPQGVHTGGFGLWLRPGDMLKFGQLYLQGGVWEDKPLISPVTVSHSVKPAIGVEAPRRGCYAWHWWTDTWLPAAGSMENNMTSASDPARDGGHFTASSSSPAFDYFYARGYGGNFIYVIPSLETVVVLTDDKRKRDRPPADVFRQFIAPYLL</sequence>
<reference evidence="2 3" key="1">
    <citation type="submission" date="2018-11" db="EMBL/GenBank/DDBJ databases">
        <title>Genome sequencing of Paenibacillus sp. KCOM 3021 (= ChDC PVNT-B20).</title>
        <authorList>
            <person name="Kook J.-K."/>
            <person name="Park S.-N."/>
            <person name="Lim Y.K."/>
        </authorList>
    </citation>
    <scope>NUCLEOTIDE SEQUENCE [LARGE SCALE GENOMIC DNA]</scope>
    <source>
        <strain evidence="2 3">KCOM 3021</strain>
    </source>
</reference>
<dbReference type="Pfam" id="PF00144">
    <property type="entry name" value="Beta-lactamase"/>
    <property type="match status" value="1"/>
</dbReference>
<keyword evidence="2" id="KW-0378">Hydrolase</keyword>
<dbReference type="PANTHER" id="PTHR43283:SF7">
    <property type="entry name" value="BETA-LACTAMASE-RELATED DOMAIN-CONTAINING PROTEIN"/>
    <property type="match status" value="1"/>
</dbReference>
<dbReference type="Proteomes" id="UP000267017">
    <property type="component" value="Unassembled WGS sequence"/>
</dbReference>
<protein>
    <submittedName>
        <fullName evidence="2">Class C beta-lactamase-related serine hydrolase</fullName>
    </submittedName>
</protein>
<comment type="caution">
    <text evidence="2">The sequence shown here is derived from an EMBL/GenBank/DDBJ whole genome shotgun (WGS) entry which is preliminary data.</text>
</comment>
<dbReference type="InterPro" id="IPR012338">
    <property type="entry name" value="Beta-lactam/transpept-like"/>
</dbReference>